<feature type="repeat" description="WD" evidence="7">
    <location>
        <begin position="179"/>
        <end position="220"/>
    </location>
</feature>
<evidence type="ECO:0000256" key="1">
    <source>
        <dbReference type="ARBA" id="ARBA00004496"/>
    </source>
</evidence>
<dbReference type="SMART" id="SM00320">
    <property type="entry name" value="WD40"/>
    <property type="match status" value="7"/>
</dbReference>
<evidence type="ECO:0000256" key="3">
    <source>
        <dbReference type="ARBA" id="ARBA00022574"/>
    </source>
</evidence>
<accession>A0AAN8A699</accession>
<dbReference type="GO" id="GO:0005737">
    <property type="term" value="C:cytoplasm"/>
    <property type="evidence" value="ECO:0007669"/>
    <property type="project" value="UniProtKB-SubCell"/>
</dbReference>
<proteinExistence type="inferred from homology"/>
<dbReference type="Proteomes" id="UP001306508">
    <property type="component" value="Unassembled WGS sequence"/>
</dbReference>
<feature type="repeat" description="WD" evidence="7">
    <location>
        <begin position="221"/>
        <end position="255"/>
    </location>
</feature>
<comment type="caution">
    <text evidence="8">The sequence shown here is derived from an EMBL/GenBank/DDBJ whole genome shotgun (WGS) entry which is preliminary data.</text>
</comment>
<protein>
    <submittedName>
        <fullName evidence="8">Uncharacterized protein</fullName>
    </submittedName>
</protein>
<dbReference type="SUPFAM" id="SSF50978">
    <property type="entry name" value="WD40 repeat-like"/>
    <property type="match status" value="3"/>
</dbReference>
<dbReference type="InterPro" id="IPR001680">
    <property type="entry name" value="WD40_rpt"/>
</dbReference>
<comment type="similarity">
    <text evidence="6">Belongs to the WD repeat WDR6 family.</text>
</comment>
<dbReference type="PROSITE" id="PS50294">
    <property type="entry name" value="WD_REPEATS_REGION"/>
    <property type="match status" value="1"/>
</dbReference>
<dbReference type="PROSITE" id="PS00678">
    <property type="entry name" value="WD_REPEATS_1"/>
    <property type="match status" value="3"/>
</dbReference>
<name>A0AAN8A699_9SACH</name>
<dbReference type="SUPFAM" id="SSF101908">
    <property type="entry name" value="Putative isomerase YbhE"/>
    <property type="match status" value="1"/>
</dbReference>
<dbReference type="PANTHER" id="PTHR14344">
    <property type="entry name" value="WD REPEAT PROTEIN"/>
    <property type="match status" value="1"/>
</dbReference>
<evidence type="ECO:0000313" key="9">
    <source>
        <dbReference type="Proteomes" id="UP001306508"/>
    </source>
</evidence>
<dbReference type="Pfam" id="PF00400">
    <property type="entry name" value="WD40"/>
    <property type="match status" value="3"/>
</dbReference>
<evidence type="ECO:0000313" key="8">
    <source>
        <dbReference type="EMBL" id="KAK5778322.1"/>
    </source>
</evidence>
<evidence type="ECO:0000256" key="6">
    <source>
        <dbReference type="ARBA" id="ARBA00038255"/>
    </source>
</evidence>
<keyword evidence="4" id="KW-0819">tRNA processing</keyword>
<gene>
    <name evidence="8" type="ORF">RI543_003981</name>
</gene>
<dbReference type="GO" id="GO:0030488">
    <property type="term" value="P:tRNA methylation"/>
    <property type="evidence" value="ECO:0007669"/>
    <property type="project" value="TreeGrafter"/>
</dbReference>
<evidence type="ECO:0000256" key="7">
    <source>
        <dbReference type="PROSITE-ProRule" id="PRU00221"/>
    </source>
</evidence>
<dbReference type="PANTHER" id="PTHR14344:SF3">
    <property type="entry name" value="WD REPEAT-CONTAINING PROTEIN 6"/>
    <property type="match status" value="1"/>
</dbReference>
<keyword evidence="2" id="KW-0963">Cytoplasm</keyword>
<dbReference type="AlphaFoldDB" id="A0AAN8A699"/>
<feature type="repeat" description="WD" evidence="7">
    <location>
        <begin position="933"/>
        <end position="970"/>
    </location>
</feature>
<comment type="subcellular location">
    <subcellularLocation>
        <location evidence="1">Cytoplasm</location>
    </subcellularLocation>
</comment>
<dbReference type="Gene3D" id="2.130.10.10">
    <property type="entry name" value="YVTN repeat-like/Quinoprotein amine dehydrogenase"/>
    <property type="match status" value="3"/>
</dbReference>
<organism evidence="8 9">
    <name type="scientific">Arxiozyma heterogenica</name>
    <dbReference type="NCBI Taxonomy" id="278026"/>
    <lineage>
        <taxon>Eukaryota</taxon>
        <taxon>Fungi</taxon>
        <taxon>Dikarya</taxon>
        <taxon>Ascomycota</taxon>
        <taxon>Saccharomycotina</taxon>
        <taxon>Saccharomycetes</taxon>
        <taxon>Saccharomycetales</taxon>
        <taxon>Saccharomycetaceae</taxon>
        <taxon>Arxiozyma</taxon>
    </lineage>
</organism>
<dbReference type="PROSITE" id="PS50082">
    <property type="entry name" value="WD_REPEATS_2"/>
    <property type="match status" value="3"/>
</dbReference>
<dbReference type="InterPro" id="IPR051973">
    <property type="entry name" value="tRNA_Anticodon_Mtase-Reg"/>
</dbReference>
<sequence>MGELKDISHYGPSLCVKFFEETTLYSACGPFLQIFDYKTNILKHHVRIFKKNKIHGFSFSNNGNSIVLYGGKSVLIIETKSLLASDNVSDREFLASEWIITGEFSYNNNQIYLLTCYNLVLVLDINATILYRKTLKNERSILYSGSIRVLSDTVYVCSGTVMGGVLIWDLHSESMIHNLVGHDGSIFYVTVSNNAKLIASCSDDRSIRLWDMTTGEQLAVGWGHTARIWNLRFFHDDTKLISVSEDCTCRTWNINLDPGRNKVELLINHVFEVHLIKNVWSVDVKEDEMIAVTSGNDGRLKLIDLQQSNRYGDEHETFDLKDIGKTFNVTINKDEIIKGFTWLPFGLVSITSYGKIFLYYYLTKQWKLLEIDERFMSYSITNSIGDQKDNNIVVFSNNKCDLLLLNLSKDGNYVTCKESLHIDGLSKTTNCMIIPSSQETFLLTLESPNPRDSFKILKFNMNSLQIQEEYNFKKPENFTSSCLEIFNHYLLVGSRFSTIAIFDLNKANDTNYICTLIKRINPGDTTTSIKLIESKNNKQLFSVTNRDGYYNFITLTLTGTQKIRHEIIHSNKILKGFLEGAYYNNSNDYIIYGFKSSLFYMYNEQKGYEIVSEVCGGAHRQWKLSSLFDNTSCNNSFMLMYIKSSKLYLRKIYKPVVAETLIDGLHGREIRDLSICLAPRKNSDHLFVTGSEDTTIRLNSVNLTTGNIKTYWAERRHVSGLQKLRFINSQLIISCSAREELFLWEINDEFDSNPYIYVKQTLPVSSNNPDLRIMDFDVKFINEEDFMLHTVYSDSAVKIWYYQKKSNTFKLITCMKYKTCCIFNTLFVDYNDFSYLVLAPTDGYLVIYSVTEIVKCIQEGFTTIKDVNLIPELSIKVHKSGIKCIDKYVNKDNQLEIYTGGDDNGVGITKFEIEKTTGKLACVSMSVVPDIASSTVTSCKVFNDGLKLLTTSVDQIIRVWDTSNKNTLRLYDCKYTTIADTGCCDILTMNGGLNVALIAGVGLSVWSL</sequence>
<dbReference type="InterPro" id="IPR015943">
    <property type="entry name" value="WD40/YVTN_repeat-like_dom_sf"/>
</dbReference>
<evidence type="ECO:0000256" key="5">
    <source>
        <dbReference type="ARBA" id="ARBA00022737"/>
    </source>
</evidence>
<dbReference type="InterPro" id="IPR019775">
    <property type="entry name" value="WD40_repeat_CS"/>
</dbReference>
<keyword evidence="3 7" id="KW-0853">WD repeat</keyword>
<dbReference type="EMBL" id="JAWIZZ010000053">
    <property type="protein sequence ID" value="KAK5778322.1"/>
    <property type="molecule type" value="Genomic_DNA"/>
</dbReference>
<keyword evidence="9" id="KW-1185">Reference proteome</keyword>
<evidence type="ECO:0000256" key="2">
    <source>
        <dbReference type="ARBA" id="ARBA00022490"/>
    </source>
</evidence>
<dbReference type="InterPro" id="IPR036322">
    <property type="entry name" value="WD40_repeat_dom_sf"/>
</dbReference>
<reference evidence="9" key="1">
    <citation type="submission" date="2023-07" db="EMBL/GenBank/DDBJ databases">
        <title>A draft genome of Kazachstania heterogenica Y-27499.</title>
        <authorList>
            <person name="Donic C."/>
            <person name="Kralova J.S."/>
            <person name="Fidel L."/>
            <person name="Ben-Dor S."/>
            <person name="Jung S."/>
        </authorList>
    </citation>
    <scope>NUCLEOTIDE SEQUENCE [LARGE SCALE GENOMIC DNA]</scope>
    <source>
        <strain evidence="9">Y27499</strain>
    </source>
</reference>
<evidence type="ECO:0000256" key="4">
    <source>
        <dbReference type="ARBA" id="ARBA00022694"/>
    </source>
</evidence>
<keyword evidence="5" id="KW-0677">Repeat</keyword>